<proteinExistence type="inferred from homology"/>
<dbReference type="CDD" id="cd21381">
    <property type="entry name" value="CTWD_TTC4"/>
    <property type="match status" value="1"/>
</dbReference>
<evidence type="ECO:0000256" key="2">
    <source>
        <dbReference type="ARBA" id="ARBA00022803"/>
    </source>
</evidence>
<dbReference type="PANTHER" id="PTHR46035:SF1">
    <property type="entry name" value="TETRATRICOPEPTIDE REPEAT PROTEIN 4"/>
    <property type="match status" value="1"/>
</dbReference>
<evidence type="ECO:0000256" key="3">
    <source>
        <dbReference type="ARBA" id="ARBA00023602"/>
    </source>
</evidence>
<accession>A0A1G4MII5</accession>
<dbReference type="InterPro" id="IPR011990">
    <property type="entry name" value="TPR-like_helical_dom_sf"/>
</dbReference>
<comment type="similarity">
    <text evidence="3">Belongs to the TTC4 family.</text>
</comment>
<dbReference type="Pfam" id="PF18972">
    <property type="entry name" value="Wheel"/>
    <property type="match status" value="1"/>
</dbReference>
<dbReference type="SUPFAM" id="SSF48452">
    <property type="entry name" value="TPR-like"/>
    <property type="match status" value="1"/>
</dbReference>
<keyword evidence="2" id="KW-0802">TPR repeat</keyword>
<dbReference type="OrthoDB" id="420195at2759"/>
<dbReference type="Gene3D" id="1.25.40.10">
    <property type="entry name" value="Tetratricopeptide repeat domain"/>
    <property type="match status" value="1"/>
</dbReference>
<keyword evidence="1" id="KW-0677">Repeat</keyword>
<evidence type="ECO:0000259" key="6">
    <source>
        <dbReference type="Pfam" id="PF18972"/>
    </source>
</evidence>
<dbReference type="OMA" id="WRAAQCA"/>
<dbReference type="EMBL" id="LT598486">
    <property type="protein sequence ID" value="SCW03562.1"/>
    <property type="molecule type" value="Genomic_DNA"/>
</dbReference>
<evidence type="ECO:0000256" key="4">
    <source>
        <dbReference type="SAM" id="Coils"/>
    </source>
</evidence>
<sequence length="380" mass="43615">MPQNYEKPKKYVPGPGDPELPPQLTEFQNKNTDEVIEELNRMPFFMTKLDDTDGDGGNNLELEALKALAYEGEPHEIAENFKNQGNDLYKAKRYKEAREMYNKGLEIKCDVAKINEALYSNRAACELELKNYRRCINDCKHALQHGPKNIKCYFRMGKAFFALSKLDDAEEAVNFGLKFDSSNASLKSLLAQIVKTKEDLLAQEAKRLAELKEKEKKQALLDAALILRNYTLVSTSSPPEFLEQTKLYLENDEDIESQLIFPSVIVYPTIDEIDFVASVGELSTPGDLVDIVLQRPQEWFEQENHRSFTPKNLICYMETESGGLTKVGKKVSFHDVLKLEKPNVPLFDKALRVYMVPKSESTQWLEKWDKNEALERRLKN</sequence>
<dbReference type="Proteomes" id="UP000190831">
    <property type="component" value="Chromosome G"/>
</dbReference>
<feature type="region of interest" description="Disordered" evidence="5">
    <location>
        <begin position="1"/>
        <end position="24"/>
    </location>
</feature>
<protein>
    <submittedName>
        <fullName evidence="7">LAFE_0G13212g1_1</fullName>
    </submittedName>
</protein>
<gene>
    <name evidence="7" type="ORF">LAFE_0G13212G</name>
</gene>
<evidence type="ECO:0000256" key="5">
    <source>
        <dbReference type="SAM" id="MobiDB-lite"/>
    </source>
</evidence>
<reference evidence="7 8" key="1">
    <citation type="submission" date="2016-03" db="EMBL/GenBank/DDBJ databases">
        <authorList>
            <person name="Devillers H."/>
        </authorList>
    </citation>
    <scope>NUCLEOTIDE SEQUENCE [LARGE SCALE GENOMIC DNA]</scope>
    <source>
        <strain evidence="7">CBS 6772</strain>
    </source>
</reference>
<dbReference type="STRING" id="4955.A0A1G4MII5"/>
<name>A0A1G4MII5_LACFM</name>
<dbReference type="GO" id="GO:0005829">
    <property type="term" value="C:cytosol"/>
    <property type="evidence" value="ECO:0007669"/>
    <property type="project" value="TreeGrafter"/>
</dbReference>
<evidence type="ECO:0000313" key="7">
    <source>
        <dbReference type="EMBL" id="SCW03562.1"/>
    </source>
</evidence>
<dbReference type="GO" id="GO:0051879">
    <property type="term" value="F:Hsp90 protein binding"/>
    <property type="evidence" value="ECO:0007669"/>
    <property type="project" value="InterPro"/>
</dbReference>
<evidence type="ECO:0000256" key="1">
    <source>
        <dbReference type="ARBA" id="ARBA00022737"/>
    </source>
</evidence>
<dbReference type="AlphaFoldDB" id="A0A1G4MII5"/>
<dbReference type="GO" id="GO:0006457">
    <property type="term" value="P:protein folding"/>
    <property type="evidence" value="ECO:0007669"/>
    <property type="project" value="TreeGrafter"/>
</dbReference>
<dbReference type="GO" id="GO:0030544">
    <property type="term" value="F:Hsp70 protein binding"/>
    <property type="evidence" value="ECO:0007669"/>
    <property type="project" value="TreeGrafter"/>
</dbReference>
<feature type="domain" description="Cns1/TTC4 wheel" evidence="6">
    <location>
        <begin position="252"/>
        <end position="368"/>
    </location>
</feature>
<dbReference type="InterPro" id="IPR019734">
    <property type="entry name" value="TPR_rpt"/>
</dbReference>
<dbReference type="SMART" id="SM00028">
    <property type="entry name" value="TPR"/>
    <property type="match status" value="3"/>
</dbReference>
<dbReference type="PANTHER" id="PTHR46035">
    <property type="entry name" value="TETRATRICOPEPTIDE REPEAT PROTEIN 4"/>
    <property type="match status" value="1"/>
</dbReference>
<dbReference type="InterPro" id="IPR044059">
    <property type="entry name" value="Csn1/TTC4_wheel"/>
</dbReference>
<feature type="coiled-coil region" evidence="4">
    <location>
        <begin position="186"/>
        <end position="222"/>
    </location>
</feature>
<evidence type="ECO:0000313" key="8">
    <source>
        <dbReference type="Proteomes" id="UP000190831"/>
    </source>
</evidence>
<dbReference type="GO" id="GO:0005634">
    <property type="term" value="C:nucleus"/>
    <property type="evidence" value="ECO:0007669"/>
    <property type="project" value="TreeGrafter"/>
</dbReference>
<keyword evidence="4" id="KW-0175">Coiled coil</keyword>
<organism evidence="7 8">
    <name type="scientific">Lachancea fermentati</name>
    <name type="common">Zygosaccharomyces fermentati</name>
    <dbReference type="NCBI Taxonomy" id="4955"/>
    <lineage>
        <taxon>Eukaryota</taxon>
        <taxon>Fungi</taxon>
        <taxon>Dikarya</taxon>
        <taxon>Ascomycota</taxon>
        <taxon>Saccharomycotina</taxon>
        <taxon>Saccharomycetes</taxon>
        <taxon>Saccharomycetales</taxon>
        <taxon>Saccharomycetaceae</taxon>
        <taxon>Lachancea</taxon>
    </lineage>
</organism>
<keyword evidence="8" id="KW-1185">Reference proteome</keyword>